<dbReference type="EMBL" id="KZ821458">
    <property type="protein sequence ID" value="PYH34931.1"/>
    <property type="molecule type" value="Genomic_DNA"/>
</dbReference>
<evidence type="ECO:0000256" key="1">
    <source>
        <dbReference type="SAM" id="MobiDB-lite"/>
    </source>
</evidence>
<gene>
    <name evidence="2" type="ORF">BO87DRAFT_45835</name>
</gene>
<evidence type="ECO:0000313" key="2">
    <source>
        <dbReference type="EMBL" id="PYH34931.1"/>
    </source>
</evidence>
<sequence length="103" mass="11273">MLNATSSWDGGYDPESNEPWTKAANDPRTGKLLQTGTKPVPDFCPTVALGSIGWWSALGACIAPMRTSLAHFEASDSLHLQQIQSWRQSRCSDQSLKKGRPVQ</sequence>
<dbReference type="AlphaFoldDB" id="A0A318YK44"/>
<feature type="region of interest" description="Disordered" evidence="1">
    <location>
        <begin position="1"/>
        <end position="37"/>
    </location>
</feature>
<organism evidence="2 3">
    <name type="scientific">Aspergillus neoniger (strain CBS 115656)</name>
    <dbReference type="NCBI Taxonomy" id="1448310"/>
    <lineage>
        <taxon>Eukaryota</taxon>
        <taxon>Fungi</taxon>
        <taxon>Dikarya</taxon>
        <taxon>Ascomycota</taxon>
        <taxon>Pezizomycotina</taxon>
        <taxon>Eurotiomycetes</taxon>
        <taxon>Eurotiomycetidae</taxon>
        <taxon>Eurotiales</taxon>
        <taxon>Aspergillaceae</taxon>
        <taxon>Aspergillus</taxon>
        <taxon>Aspergillus subgen. Circumdati</taxon>
    </lineage>
</organism>
<keyword evidence="3" id="KW-1185">Reference proteome</keyword>
<dbReference type="Proteomes" id="UP000247647">
    <property type="component" value="Unassembled WGS sequence"/>
</dbReference>
<dbReference type="RefSeq" id="XP_025480409.1">
    <property type="nucleotide sequence ID" value="XM_025628867.1"/>
</dbReference>
<reference evidence="2" key="1">
    <citation type="submission" date="2016-12" db="EMBL/GenBank/DDBJ databases">
        <title>The genomes of Aspergillus section Nigri reveals drivers in fungal speciation.</title>
        <authorList>
            <consortium name="DOE Joint Genome Institute"/>
            <person name="Vesth T.C."/>
            <person name="Nybo J."/>
            <person name="Theobald S."/>
            <person name="Brandl J."/>
            <person name="Frisvad J.C."/>
            <person name="Nielsen K.F."/>
            <person name="Lyhne E.K."/>
            <person name="Kogle M.E."/>
            <person name="Kuo A."/>
            <person name="Riley R."/>
            <person name="Clum A."/>
            <person name="Nolan M."/>
            <person name="Lipzen A."/>
            <person name="Salamov A."/>
            <person name="Henrissat B."/>
            <person name="Wiebenga A."/>
            <person name="De Vries R.P."/>
            <person name="Grigoriev I.V."/>
            <person name="Mortensen U.H."/>
            <person name="Andersen M.R."/>
            <person name="Baker S.E."/>
        </authorList>
    </citation>
    <scope>NUCLEOTIDE SEQUENCE [LARGE SCALE GENOMIC DNA]</scope>
    <source>
        <strain evidence="2">CBS 115656</strain>
    </source>
</reference>
<evidence type="ECO:0000313" key="3">
    <source>
        <dbReference type="Proteomes" id="UP000247647"/>
    </source>
</evidence>
<proteinExistence type="predicted"/>
<protein>
    <submittedName>
        <fullName evidence="2">Uncharacterized protein</fullName>
    </submittedName>
</protein>
<name>A0A318YK44_ASPNB</name>
<accession>A0A318YK44</accession>
<dbReference type="GeneID" id="37131323"/>